<dbReference type="Pfam" id="PF00172">
    <property type="entry name" value="Zn_clus"/>
    <property type="match status" value="1"/>
</dbReference>
<dbReference type="OrthoDB" id="1919336at2759"/>
<keyword evidence="1" id="KW-0479">Metal-binding</keyword>
<evidence type="ECO:0000256" key="3">
    <source>
        <dbReference type="ARBA" id="ARBA00023015"/>
    </source>
</evidence>
<evidence type="ECO:0000256" key="6">
    <source>
        <dbReference type="ARBA" id="ARBA00023242"/>
    </source>
</evidence>
<keyword evidence="5" id="KW-0804">Transcription</keyword>
<keyword evidence="4" id="KW-0238">DNA-binding</keyword>
<feature type="domain" description="Zn(2)-C6 fungal-type" evidence="7">
    <location>
        <begin position="14"/>
        <end position="44"/>
    </location>
</feature>
<name>A0A9N9UHB1_9HYPO</name>
<dbReference type="EMBL" id="CABFNO020001476">
    <property type="protein sequence ID" value="CAG9990759.1"/>
    <property type="molecule type" value="Genomic_DNA"/>
</dbReference>
<dbReference type="Gene3D" id="4.10.240.10">
    <property type="entry name" value="Zn(2)-C6 fungal-type DNA-binding domain"/>
    <property type="match status" value="1"/>
</dbReference>
<comment type="caution">
    <text evidence="8">The sequence shown here is derived from an EMBL/GenBank/DDBJ whole genome shotgun (WGS) entry which is preliminary data.</text>
</comment>
<evidence type="ECO:0000256" key="1">
    <source>
        <dbReference type="ARBA" id="ARBA00022723"/>
    </source>
</evidence>
<dbReference type="GO" id="GO:0008270">
    <property type="term" value="F:zinc ion binding"/>
    <property type="evidence" value="ECO:0007669"/>
    <property type="project" value="InterPro"/>
</dbReference>
<evidence type="ECO:0000256" key="4">
    <source>
        <dbReference type="ARBA" id="ARBA00023125"/>
    </source>
</evidence>
<evidence type="ECO:0000256" key="2">
    <source>
        <dbReference type="ARBA" id="ARBA00022833"/>
    </source>
</evidence>
<keyword evidence="3" id="KW-0805">Transcription regulation</keyword>
<evidence type="ECO:0000259" key="7">
    <source>
        <dbReference type="PROSITE" id="PS50048"/>
    </source>
</evidence>
<dbReference type="GO" id="GO:0003677">
    <property type="term" value="F:DNA binding"/>
    <property type="evidence" value="ECO:0007669"/>
    <property type="project" value="UniProtKB-KW"/>
</dbReference>
<keyword evidence="2" id="KW-0862">Zinc</keyword>
<dbReference type="GO" id="GO:0000981">
    <property type="term" value="F:DNA-binding transcription factor activity, RNA polymerase II-specific"/>
    <property type="evidence" value="ECO:0007669"/>
    <property type="project" value="InterPro"/>
</dbReference>
<dbReference type="InterPro" id="IPR001138">
    <property type="entry name" value="Zn2Cys6_DnaBD"/>
</dbReference>
<dbReference type="Proteomes" id="UP000754883">
    <property type="component" value="Unassembled WGS sequence"/>
</dbReference>
<accession>A0A9N9UHB1</accession>
<evidence type="ECO:0000313" key="9">
    <source>
        <dbReference type="Proteomes" id="UP000754883"/>
    </source>
</evidence>
<reference evidence="9" key="1">
    <citation type="submission" date="2019-06" db="EMBL/GenBank/DDBJ databases">
        <authorList>
            <person name="Broberg M."/>
        </authorList>
    </citation>
    <scope>NUCLEOTIDE SEQUENCE [LARGE SCALE GENOMIC DNA]</scope>
</reference>
<evidence type="ECO:0000256" key="5">
    <source>
        <dbReference type="ARBA" id="ARBA00023163"/>
    </source>
</evidence>
<dbReference type="AlphaFoldDB" id="A0A9N9UHB1"/>
<keyword evidence="6" id="KW-0539">Nucleus</keyword>
<dbReference type="InterPro" id="IPR052360">
    <property type="entry name" value="Transcr_Regulatory_Proteins"/>
</dbReference>
<organism evidence="8 9">
    <name type="scientific">Clonostachys byssicola</name>
    <dbReference type="NCBI Taxonomy" id="160290"/>
    <lineage>
        <taxon>Eukaryota</taxon>
        <taxon>Fungi</taxon>
        <taxon>Dikarya</taxon>
        <taxon>Ascomycota</taxon>
        <taxon>Pezizomycotina</taxon>
        <taxon>Sordariomycetes</taxon>
        <taxon>Hypocreomycetidae</taxon>
        <taxon>Hypocreales</taxon>
        <taxon>Bionectriaceae</taxon>
        <taxon>Clonostachys</taxon>
    </lineage>
</organism>
<sequence length="527" mass="59221">MAKRTQPKAKAHAGCARCRKSHVKCDEKKPTCGRCFRTDSQCVYLTPTRATSRLDTRQILPAGSAQSIPPRPHLLQFSCRMLEPGEVLYYDRFRDQVARQMSFQAEGPVDFWLRSVLRESTVDGCILDAILGIGALAYAQDQATVFRPLFLAPQSDAHYYQALSHYNRAIVKLRGCIAGTPGGVSRTMIIATVLFSFFEYMQGNTTGADTLTGRGIMLLKDDVLLPDSSPRSTRTDDEGIEEAKYFLVRTACWTVQQSPMYPCQRESLLEIANKHTFEFPSPNPRWGTKEFCSTFWRMVTVGSLWQVRAFDYLYNDNPTATHMLESEYAGMVRQVNAWETAAGLRLGREKDMEAYAMVAAVYLGAKFLAAAIQGTLDPAETVWNTKKELGLHFVGRYTYAANSGIPSYARAIINDALLAGVSRVVLSCRDRDVRHGALGVWKQLVNRKSSWDIKSTLMGACALVSVEEAARDEDGCIPHDARYDWTSGTWNKDHTEFLVNLTARYPEPDKRRRQKQVVMRPEDLGLV</sequence>
<dbReference type="InterPro" id="IPR036864">
    <property type="entry name" value="Zn2-C6_fun-type_DNA-bd_sf"/>
</dbReference>
<proteinExistence type="predicted"/>
<keyword evidence="9" id="KW-1185">Reference proteome</keyword>
<dbReference type="SMART" id="SM00066">
    <property type="entry name" value="GAL4"/>
    <property type="match status" value="1"/>
</dbReference>
<dbReference type="PANTHER" id="PTHR36206:SF4">
    <property type="entry name" value="HYPOTHETICAL CONSERVED PROTEIN (EUROFUNG)-RELATED"/>
    <property type="match status" value="1"/>
</dbReference>
<dbReference type="PROSITE" id="PS00463">
    <property type="entry name" value="ZN2_CY6_FUNGAL_1"/>
    <property type="match status" value="1"/>
</dbReference>
<gene>
    <name evidence="8" type="ORF">CBYS24578_00007009</name>
</gene>
<dbReference type="PANTHER" id="PTHR36206">
    <property type="entry name" value="ASPERCRYPTIN BIOSYNTHESIS CLUSTER-SPECIFIC TRANSCRIPTION REGULATOR ATNN-RELATED"/>
    <property type="match status" value="1"/>
</dbReference>
<dbReference type="PROSITE" id="PS50048">
    <property type="entry name" value="ZN2_CY6_FUNGAL_2"/>
    <property type="match status" value="1"/>
</dbReference>
<dbReference type="SUPFAM" id="SSF57701">
    <property type="entry name" value="Zn2/Cys6 DNA-binding domain"/>
    <property type="match status" value="1"/>
</dbReference>
<reference evidence="8 9" key="2">
    <citation type="submission" date="2021-10" db="EMBL/GenBank/DDBJ databases">
        <authorList>
            <person name="Piombo E."/>
        </authorList>
    </citation>
    <scope>NUCLEOTIDE SEQUENCE [LARGE SCALE GENOMIC DNA]</scope>
</reference>
<protein>
    <recommendedName>
        <fullName evidence="7">Zn(2)-C6 fungal-type domain-containing protein</fullName>
    </recommendedName>
</protein>
<dbReference type="CDD" id="cd00067">
    <property type="entry name" value="GAL4"/>
    <property type="match status" value="1"/>
</dbReference>
<evidence type="ECO:0000313" key="8">
    <source>
        <dbReference type="EMBL" id="CAG9990759.1"/>
    </source>
</evidence>